<dbReference type="GO" id="GO:0005886">
    <property type="term" value="C:plasma membrane"/>
    <property type="evidence" value="ECO:0007669"/>
    <property type="project" value="TreeGrafter"/>
</dbReference>
<dbReference type="InterPro" id="IPR016137">
    <property type="entry name" value="RGS"/>
</dbReference>
<feature type="transmembrane region" description="Helical" evidence="2">
    <location>
        <begin position="422"/>
        <end position="442"/>
    </location>
</feature>
<dbReference type="RefSeq" id="XP_043060860.1">
    <property type="nucleotide sequence ID" value="XM_043201964.1"/>
</dbReference>
<evidence type="ECO:0000256" key="2">
    <source>
        <dbReference type="SAM" id="Phobius"/>
    </source>
</evidence>
<evidence type="ECO:0000313" key="5">
    <source>
        <dbReference type="Proteomes" id="UP001196530"/>
    </source>
</evidence>
<feature type="transmembrane region" description="Helical" evidence="2">
    <location>
        <begin position="337"/>
        <end position="357"/>
    </location>
</feature>
<dbReference type="PROSITE" id="PS50132">
    <property type="entry name" value="RGS"/>
    <property type="match status" value="1"/>
</dbReference>
<dbReference type="Pfam" id="PF00615">
    <property type="entry name" value="RGS"/>
    <property type="match status" value="1"/>
</dbReference>
<feature type="compositionally biased region" description="Polar residues" evidence="1">
    <location>
        <begin position="118"/>
        <end position="140"/>
    </location>
</feature>
<dbReference type="Proteomes" id="UP001196530">
    <property type="component" value="Unassembled WGS sequence"/>
</dbReference>
<reference evidence="4" key="1">
    <citation type="journal article" date="2021" name="G3 (Bethesda)">
        <title>Genomic diversity, chromosomal rearrangements, and interspecies hybridization in the ogataea polymorpha species complex.</title>
        <authorList>
            <person name="Hanson S.J."/>
            <person name="Cinneide E.O."/>
            <person name="Salzberg L.I."/>
            <person name="Wolfe K.H."/>
            <person name="McGowan J."/>
            <person name="Fitzpatrick D.A."/>
            <person name="Matlin K."/>
        </authorList>
    </citation>
    <scope>NUCLEOTIDE SEQUENCE</scope>
    <source>
        <strain evidence="4">61-244</strain>
    </source>
</reference>
<dbReference type="AlphaFoldDB" id="A0AAN6I6K1"/>
<dbReference type="InterPro" id="IPR052246">
    <property type="entry name" value="Cell_Polariz_PKAAnc"/>
</dbReference>
<dbReference type="Gene3D" id="1.10.167.10">
    <property type="entry name" value="Regulator of G-protein Signalling 4, domain 2"/>
    <property type="match status" value="1"/>
</dbReference>
<dbReference type="GeneID" id="66125634"/>
<feature type="compositionally biased region" description="Low complexity" evidence="1">
    <location>
        <begin position="141"/>
        <end position="151"/>
    </location>
</feature>
<feature type="region of interest" description="Disordered" evidence="1">
    <location>
        <begin position="118"/>
        <end position="151"/>
    </location>
</feature>
<comment type="caution">
    <text evidence="4">The sequence shown here is derived from an EMBL/GenBank/DDBJ whole genome shotgun (WGS) entry which is preliminary data.</text>
</comment>
<gene>
    <name evidence="4" type="ORF">KL928_001583</name>
</gene>
<dbReference type="PANTHER" id="PTHR13155">
    <property type="entry name" value="A-KINASE ANCHOR PROTEINS"/>
    <property type="match status" value="1"/>
</dbReference>
<dbReference type="InterPro" id="IPR044926">
    <property type="entry name" value="RGS_subdomain_2"/>
</dbReference>
<dbReference type="GO" id="GO:0008104">
    <property type="term" value="P:intracellular protein localization"/>
    <property type="evidence" value="ECO:0007669"/>
    <property type="project" value="TreeGrafter"/>
</dbReference>
<protein>
    <recommendedName>
        <fullName evidence="3">RGS domain-containing protein</fullName>
    </recommendedName>
</protein>
<evidence type="ECO:0000259" key="3">
    <source>
        <dbReference type="PROSITE" id="PS50132"/>
    </source>
</evidence>
<feature type="transmembrane region" description="Helical" evidence="2">
    <location>
        <begin position="364"/>
        <end position="384"/>
    </location>
</feature>
<keyword evidence="2" id="KW-0812">Transmembrane</keyword>
<evidence type="ECO:0000256" key="1">
    <source>
        <dbReference type="SAM" id="MobiDB-lite"/>
    </source>
</evidence>
<accession>A0AAN6I6K1</accession>
<dbReference type="EMBL" id="JAHLUX010000003">
    <property type="protein sequence ID" value="KAG7820146.1"/>
    <property type="molecule type" value="Genomic_DNA"/>
</dbReference>
<keyword evidence="2" id="KW-0472">Membrane</keyword>
<dbReference type="SMART" id="SM00315">
    <property type="entry name" value="RGS"/>
    <property type="match status" value="1"/>
</dbReference>
<organism evidence="4 5">
    <name type="scientific">Pichia angusta</name>
    <name type="common">Yeast</name>
    <name type="synonym">Hansenula polymorpha</name>
    <dbReference type="NCBI Taxonomy" id="870730"/>
    <lineage>
        <taxon>Eukaryota</taxon>
        <taxon>Fungi</taxon>
        <taxon>Dikarya</taxon>
        <taxon>Ascomycota</taxon>
        <taxon>Saccharomycotina</taxon>
        <taxon>Pichiomycetes</taxon>
        <taxon>Pichiales</taxon>
        <taxon>Pichiaceae</taxon>
        <taxon>Ogataea</taxon>
    </lineage>
</organism>
<feature type="region of interest" description="Disordered" evidence="1">
    <location>
        <begin position="196"/>
        <end position="223"/>
    </location>
</feature>
<evidence type="ECO:0000313" key="4">
    <source>
        <dbReference type="EMBL" id="KAG7820146.1"/>
    </source>
</evidence>
<dbReference type="InterPro" id="IPR036305">
    <property type="entry name" value="RGS_sf"/>
</dbReference>
<dbReference type="PANTHER" id="PTHR13155:SF1">
    <property type="entry name" value="A-KINASE ANCHOR PROTEIN 10, MITOCHONDRIAL"/>
    <property type="match status" value="1"/>
</dbReference>
<sequence>MALSNANPAGLSGPNTSSNFVRADDLEQRVVSRIEVDTVQSEKQFVNRWPTLFEILNRKTQSPVDLWSFYVYMRDEQRNIDYLDFWIDTVQHMGLCKTYVKGLKQSLAVNERIRNADQTFNSATGQSTPLRQQTPPSNRQSNTSSRDSKSSSLLLDLLMRNNLLEESDSRRMSAFLRGESSVRSSDPLVNAKIDELKRQSQTPSDDNLRDTTKESNSAKRVSRINPQMIETMIQQDLLPPEKPFKDSHFATREKLNQSAQNIVRTYFLDSSPKRIVIPPEMVERVIRAVHRDGRDDPEIFDESREFVFKAMEHEAYPNFLRYHALSNVTSKSATYRMLGSFLSGLGAFWTGYTLIFLDYQPKQVRWVVVVPFFFAFYLLLSSYYRVDPLLYFAGYSESYASKRGLVPIKEPFVKNLLRRRSIFVLLLILLMTAVLSIIFALVPGRRL</sequence>
<keyword evidence="2" id="KW-1133">Transmembrane helix</keyword>
<feature type="domain" description="RGS" evidence="3">
    <location>
        <begin position="242"/>
        <end position="329"/>
    </location>
</feature>
<proteinExistence type="predicted"/>
<name>A0AAN6I6K1_PICAN</name>
<feature type="compositionally biased region" description="Basic and acidic residues" evidence="1">
    <location>
        <begin position="206"/>
        <end position="217"/>
    </location>
</feature>
<dbReference type="SUPFAM" id="SSF48097">
    <property type="entry name" value="Regulator of G-protein signaling, RGS"/>
    <property type="match status" value="1"/>
</dbReference>